<proteinExistence type="predicted"/>
<evidence type="ECO:0000313" key="2">
    <source>
        <dbReference type="Proteomes" id="UP001302126"/>
    </source>
</evidence>
<evidence type="ECO:0000313" key="1">
    <source>
        <dbReference type="EMBL" id="KAK4191450.1"/>
    </source>
</evidence>
<name>A0AAN6X1Z1_9PEZI</name>
<comment type="caution">
    <text evidence="1">The sequence shown here is derived from an EMBL/GenBank/DDBJ whole genome shotgun (WGS) entry which is preliminary data.</text>
</comment>
<protein>
    <submittedName>
        <fullName evidence="1">Uncharacterized protein</fullName>
    </submittedName>
</protein>
<accession>A0AAN6X1Z1</accession>
<keyword evidence="2" id="KW-1185">Reference proteome</keyword>
<dbReference type="EMBL" id="MU864359">
    <property type="protein sequence ID" value="KAK4191450.1"/>
    <property type="molecule type" value="Genomic_DNA"/>
</dbReference>
<sequence>MIWGLADVEGAVILQGSPMLEEANLSHYPERTLVASSALLRDASGLVFITVEGRQEHQENESSHRLREIMHGRCAAACRNPRFGDMIRCEGLDANFFRPSTSLNVPLELLNTLLSYGRQARRRRNTAAEKVVSHFLPAFGQSSIIESGPRKRMQVSIYNHTVITSTIRTVSFPTHIKSSILMQTPGSKGIVLSPPPQAYLSVQ</sequence>
<reference evidence="1" key="1">
    <citation type="journal article" date="2023" name="Mol. Phylogenet. Evol.">
        <title>Genome-scale phylogeny and comparative genomics of the fungal order Sordariales.</title>
        <authorList>
            <person name="Hensen N."/>
            <person name="Bonometti L."/>
            <person name="Westerberg I."/>
            <person name="Brannstrom I.O."/>
            <person name="Guillou S."/>
            <person name="Cros-Aarteil S."/>
            <person name="Calhoun S."/>
            <person name="Haridas S."/>
            <person name="Kuo A."/>
            <person name="Mondo S."/>
            <person name="Pangilinan J."/>
            <person name="Riley R."/>
            <person name="LaButti K."/>
            <person name="Andreopoulos B."/>
            <person name="Lipzen A."/>
            <person name="Chen C."/>
            <person name="Yan M."/>
            <person name="Daum C."/>
            <person name="Ng V."/>
            <person name="Clum A."/>
            <person name="Steindorff A."/>
            <person name="Ohm R.A."/>
            <person name="Martin F."/>
            <person name="Silar P."/>
            <person name="Natvig D.O."/>
            <person name="Lalanne C."/>
            <person name="Gautier V."/>
            <person name="Ament-Velasquez S.L."/>
            <person name="Kruys A."/>
            <person name="Hutchinson M.I."/>
            <person name="Powell A.J."/>
            <person name="Barry K."/>
            <person name="Miller A.N."/>
            <person name="Grigoriev I.V."/>
            <person name="Debuchy R."/>
            <person name="Gladieux P."/>
            <person name="Hiltunen Thoren M."/>
            <person name="Johannesson H."/>
        </authorList>
    </citation>
    <scope>NUCLEOTIDE SEQUENCE</scope>
    <source>
        <strain evidence="1">PSN309</strain>
    </source>
</reference>
<reference evidence="1" key="2">
    <citation type="submission" date="2023-05" db="EMBL/GenBank/DDBJ databases">
        <authorList>
            <consortium name="Lawrence Berkeley National Laboratory"/>
            <person name="Steindorff A."/>
            <person name="Hensen N."/>
            <person name="Bonometti L."/>
            <person name="Westerberg I."/>
            <person name="Brannstrom I.O."/>
            <person name="Guillou S."/>
            <person name="Cros-Aarteil S."/>
            <person name="Calhoun S."/>
            <person name="Haridas S."/>
            <person name="Kuo A."/>
            <person name="Mondo S."/>
            <person name="Pangilinan J."/>
            <person name="Riley R."/>
            <person name="Labutti K."/>
            <person name="Andreopoulos B."/>
            <person name="Lipzen A."/>
            <person name="Chen C."/>
            <person name="Yanf M."/>
            <person name="Daum C."/>
            <person name="Ng V."/>
            <person name="Clum A."/>
            <person name="Ohm R."/>
            <person name="Martin F."/>
            <person name="Silar P."/>
            <person name="Natvig D."/>
            <person name="Lalanne C."/>
            <person name="Gautier V."/>
            <person name="Ament-Velasquez S.L."/>
            <person name="Kruys A."/>
            <person name="Hutchinson M.I."/>
            <person name="Powell A.J."/>
            <person name="Barry K."/>
            <person name="Miller A.N."/>
            <person name="Grigoriev I.V."/>
            <person name="Debuchy R."/>
            <person name="Gladieux P."/>
            <person name="Thoren M.H."/>
            <person name="Johannesson H."/>
        </authorList>
    </citation>
    <scope>NUCLEOTIDE SEQUENCE</scope>
    <source>
        <strain evidence="1">PSN309</strain>
    </source>
</reference>
<gene>
    <name evidence="1" type="ORF">QBC35DRAFT_13647</name>
</gene>
<organism evidence="1 2">
    <name type="scientific">Podospora australis</name>
    <dbReference type="NCBI Taxonomy" id="1536484"/>
    <lineage>
        <taxon>Eukaryota</taxon>
        <taxon>Fungi</taxon>
        <taxon>Dikarya</taxon>
        <taxon>Ascomycota</taxon>
        <taxon>Pezizomycotina</taxon>
        <taxon>Sordariomycetes</taxon>
        <taxon>Sordariomycetidae</taxon>
        <taxon>Sordariales</taxon>
        <taxon>Podosporaceae</taxon>
        <taxon>Podospora</taxon>
    </lineage>
</organism>
<dbReference type="Proteomes" id="UP001302126">
    <property type="component" value="Unassembled WGS sequence"/>
</dbReference>
<dbReference type="AlphaFoldDB" id="A0AAN6X1Z1"/>